<dbReference type="Proteomes" id="UP001606210">
    <property type="component" value="Unassembled WGS sequence"/>
</dbReference>
<keyword evidence="1" id="KW-0472">Membrane</keyword>
<reference evidence="2 3" key="1">
    <citation type="submission" date="2024-08" db="EMBL/GenBank/DDBJ databases">
        <authorList>
            <person name="Lu H."/>
        </authorList>
    </citation>
    <scope>NUCLEOTIDE SEQUENCE [LARGE SCALE GENOMIC DNA]</scope>
    <source>
        <strain evidence="2 3">LYH14W</strain>
    </source>
</reference>
<keyword evidence="3" id="KW-1185">Reference proteome</keyword>
<feature type="transmembrane region" description="Helical" evidence="1">
    <location>
        <begin position="342"/>
        <end position="360"/>
    </location>
</feature>
<feature type="transmembrane region" description="Helical" evidence="1">
    <location>
        <begin position="12"/>
        <end position="30"/>
    </location>
</feature>
<feature type="transmembrane region" description="Helical" evidence="1">
    <location>
        <begin position="61"/>
        <end position="83"/>
    </location>
</feature>
<feature type="transmembrane region" description="Helical" evidence="1">
    <location>
        <begin position="95"/>
        <end position="114"/>
    </location>
</feature>
<evidence type="ECO:0000256" key="1">
    <source>
        <dbReference type="SAM" id="Phobius"/>
    </source>
</evidence>
<evidence type="ECO:0008006" key="4">
    <source>
        <dbReference type="Google" id="ProtNLM"/>
    </source>
</evidence>
<dbReference type="EMBL" id="JBIGHV010000006">
    <property type="protein sequence ID" value="MFG6431748.1"/>
    <property type="molecule type" value="Genomic_DNA"/>
</dbReference>
<feature type="transmembrane region" description="Helical" evidence="1">
    <location>
        <begin position="287"/>
        <end position="306"/>
    </location>
</feature>
<sequence length="401" mass="42697">MPGHLRRLRTAALLGWLALSTLAGLLLWAVEGFQQPLPTLLLVSATVGLFVVWAQHDGLRLAGMVSLLWVGALLLMAHGEPVWSALLGAWHAQPWGWLALLLLVEGLLLARVFGCGDARHQARHERERRQHKAATDADNGNIDRLAAAGRVGERLAALLRFDAATAAWLRHLLATANPHPASVMARAEFVLHGRQHWLRQLLGAGLVVIWMLLSVALIVVWPAAASAMIVGGMALLVSSIFSGFGGFSLRSVLWHGRQEQALLTLLPGMPQGAAQTRAVVWRQLRHFLVAWGLAAPVLCALCYAMKQPLAAALPLAVLPVGILHLVRTPARMRPAGASRAMLPLLGTLLLASGLAVLALLGSGPPLLLMSAPTLAASAALLAWRWQALGAAPRALPAGRSS</sequence>
<feature type="transmembrane region" description="Helical" evidence="1">
    <location>
        <begin position="201"/>
        <end position="221"/>
    </location>
</feature>
<name>A0ABW7F544_9BURK</name>
<protein>
    <recommendedName>
        <fullName evidence="4">Transmembrane protein</fullName>
    </recommendedName>
</protein>
<evidence type="ECO:0000313" key="2">
    <source>
        <dbReference type="EMBL" id="MFG6431748.1"/>
    </source>
</evidence>
<feature type="transmembrane region" description="Helical" evidence="1">
    <location>
        <begin position="366"/>
        <end position="383"/>
    </location>
</feature>
<feature type="transmembrane region" description="Helical" evidence="1">
    <location>
        <begin position="36"/>
        <end position="54"/>
    </location>
</feature>
<organism evidence="2 3">
    <name type="scientific">Pelomonas parva</name>
    <dbReference type="NCBI Taxonomy" id="3299032"/>
    <lineage>
        <taxon>Bacteria</taxon>
        <taxon>Pseudomonadati</taxon>
        <taxon>Pseudomonadota</taxon>
        <taxon>Betaproteobacteria</taxon>
        <taxon>Burkholderiales</taxon>
        <taxon>Sphaerotilaceae</taxon>
        <taxon>Roseateles</taxon>
    </lineage>
</organism>
<gene>
    <name evidence="2" type="ORF">ACG00Y_17640</name>
</gene>
<comment type="caution">
    <text evidence="2">The sequence shown here is derived from an EMBL/GenBank/DDBJ whole genome shotgun (WGS) entry which is preliminary data.</text>
</comment>
<accession>A0ABW7F544</accession>
<evidence type="ECO:0000313" key="3">
    <source>
        <dbReference type="Proteomes" id="UP001606210"/>
    </source>
</evidence>
<proteinExistence type="predicted"/>
<keyword evidence="1" id="KW-0812">Transmembrane</keyword>
<keyword evidence="1" id="KW-1133">Transmembrane helix</keyword>
<feature type="transmembrane region" description="Helical" evidence="1">
    <location>
        <begin position="227"/>
        <end position="249"/>
    </location>
</feature>
<dbReference type="RefSeq" id="WP_394481047.1">
    <property type="nucleotide sequence ID" value="NZ_JBIGHV010000006.1"/>
</dbReference>
<feature type="transmembrane region" description="Helical" evidence="1">
    <location>
        <begin position="312"/>
        <end position="330"/>
    </location>
</feature>